<dbReference type="SUPFAM" id="SSF51556">
    <property type="entry name" value="Metallo-dependent hydrolases"/>
    <property type="match status" value="1"/>
</dbReference>
<evidence type="ECO:0000256" key="8">
    <source>
        <dbReference type="ARBA" id="ARBA00023211"/>
    </source>
</evidence>
<evidence type="ECO:0000256" key="9">
    <source>
        <dbReference type="ARBA" id="ARBA00025635"/>
    </source>
</evidence>
<evidence type="ECO:0000256" key="5">
    <source>
        <dbReference type="ARBA" id="ARBA00022903"/>
    </source>
</evidence>
<dbReference type="EMBL" id="JBHSOJ010000015">
    <property type="protein sequence ID" value="MFC5630559.1"/>
    <property type="molecule type" value="Genomic_DNA"/>
</dbReference>
<evidence type="ECO:0000256" key="1">
    <source>
        <dbReference type="ARBA" id="ARBA00001936"/>
    </source>
</evidence>
<keyword evidence="8" id="KW-0464">Manganese</keyword>
<keyword evidence="7" id="KW-0270">Exopolysaccharide synthesis</keyword>
<comment type="catalytic activity">
    <reaction evidence="10 11">
        <text>O-phospho-L-tyrosyl-[protein] + H2O = L-tyrosyl-[protein] + phosphate</text>
        <dbReference type="Rhea" id="RHEA:10684"/>
        <dbReference type="Rhea" id="RHEA-COMP:10136"/>
        <dbReference type="Rhea" id="RHEA-COMP:20101"/>
        <dbReference type="ChEBI" id="CHEBI:15377"/>
        <dbReference type="ChEBI" id="CHEBI:43474"/>
        <dbReference type="ChEBI" id="CHEBI:46858"/>
        <dbReference type="ChEBI" id="CHEBI:61978"/>
        <dbReference type="EC" id="3.1.3.48"/>
    </reaction>
</comment>
<reference evidence="13" key="1">
    <citation type="journal article" date="2019" name="Int. J. Syst. Evol. Microbiol.">
        <title>The Global Catalogue of Microorganisms (GCM) 10K type strain sequencing project: providing services to taxonomists for standard genome sequencing and annotation.</title>
        <authorList>
            <consortium name="The Broad Institute Genomics Platform"/>
            <consortium name="The Broad Institute Genome Sequencing Center for Infectious Disease"/>
            <person name="Wu L."/>
            <person name="Ma J."/>
        </authorList>
    </citation>
    <scope>NUCLEOTIDE SEQUENCE [LARGE SCALE GENOMIC DNA]</scope>
    <source>
        <strain evidence="13">DT43</strain>
    </source>
</reference>
<evidence type="ECO:0000313" key="13">
    <source>
        <dbReference type="Proteomes" id="UP001596110"/>
    </source>
</evidence>
<keyword evidence="13" id="KW-1185">Reference proteome</keyword>
<comment type="caution">
    <text evidence="12">The sequence shown here is derived from an EMBL/GenBank/DDBJ whole genome shotgun (WGS) entry which is preliminary data.</text>
</comment>
<dbReference type="Proteomes" id="UP001596110">
    <property type="component" value="Unassembled WGS sequence"/>
</dbReference>
<dbReference type="InterPro" id="IPR016667">
    <property type="entry name" value="Caps_polysacc_synth_CpsB/CapC"/>
</dbReference>
<dbReference type="NCBIfam" id="NF041488">
    <property type="entry name" value="caps_synth_Cps4B"/>
    <property type="match status" value="1"/>
</dbReference>
<comment type="function">
    <text evidence="9">Dephosphorylates CpsD. Involved in the regulation of capsular polysaccharide biosynthesis.</text>
</comment>
<protein>
    <recommendedName>
        <fullName evidence="11">Tyrosine-protein phosphatase</fullName>
        <ecNumber evidence="11">3.1.3.48</ecNumber>
    </recommendedName>
</protein>
<comment type="similarity">
    <text evidence="3 11">Belongs to the metallo-dependent hydrolases superfamily. CpsB/CapC family.</text>
</comment>
<gene>
    <name evidence="12" type="primary">cps4B</name>
    <name evidence="12" type="ORF">ACFPQ3_02875</name>
</gene>
<evidence type="ECO:0000256" key="4">
    <source>
        <dbReference type="ARBA" id="ARBA00022801"/>
    </source>
</evidence>
<keyword evidence="4 11" id="KW-0378">Hydrolase</keyword>
<dbReference type="PANTHER" id="PTHR39181">
    <property type="entry name" value="TYROSINE-PROTEIN PHOSPHATASE YWQE"/>
    <property type="match status" value="1"/>
</dbReference>
<dbReference type="EC" id="3.1.3.48" evidence="11"/>
<dbReference type="RefSeq" id="WP_156807209.1">
    <property type="nucleotide sequence ID" value="NZ_JBHSOJ010000015.1"/>
</dbReference>
<proteinExistence type="inferred from homology"/>
<evidence type="ECO:0000256" key="10">
    <source>
        <dbReference type="ARBA" id="ARBA00051722"/>
    </source>
</evidence>
<evidence type="ECO:0000313" key="12">
    <source>
        <dbReference type="EMBL" id="MFC5630559.1"/>
    </source>
</evidence>
<name>A0ABW0UCM1_9STRE</name>
<evidence type="ECO:0000256" key="11">
    <source>
        <dbReference type="PIRNR" id="PIRNR016557"/>
    </source>
</evidence>
<evidence type="ECO:0000256" key="7">
    <source>
        <dbReference type="ARBA" id="ARBA00023169"/>
    </source>
</evidence>
<sequence>MIDIHSHIIFGVDDGPDTLEESIELIKEAYRQGVTTIVATSHRRKGMFETPEVTIFANFILLKEEIQKLLPEMTLLYGGELYFTTDIVEKLENQTIPTMGGTRFALIEFSTGTPWKIIHGAVIDLLNIGVTPIIAHIERYDALENNRARVKELIDMGCYTQVNSIHVLKTKLFGDKYKIYKKRVAYFLDEDLVHCVASDMHNLDNRKPYMQEAYTIIEKKFGVKKAKQLFHDNQVTLLANQFI</sequence>
<comment type="cofactor">
    <cofactor evidence="1">
        <name>Mn(2+)</name>
        <dbReference type="ChEBI" id="CHEBI:29035"/>
    </cofactor>
</comment>
<dbReference type="PANTHER" id="PTHR39181:SF1">
    <property type="entry name" value="TYROSINE-PROTEIN PHOSPHATASE YWQE"/>
    <property type="match status" value="1"/>
</dbReference>
<evidence type="ECO:0000256" key="3">
    <source>
        <dbReference type="ARBA" id="ARBA00005750"/>
    </source>
</evidence>
<evidence type="ECO:0000256" key="6">
    <source>
        <dbReference type="ARBA" id="ARBA00022912"/>
    </source>
</evidence>
<dbReference type="InterPro" id="IPR048208">
    <property type="entry name" value="Caps_polysacc_synth_CpsB"/>
</dbReference>
<comment type="pathway">
    <text evidence="2">Capsule biogenesis; capsule polysaccharide biosynthesis.</text>
</comment>
<dbReference type="InterPro" id="IPR032466">
    <property type="entry name" value="Metal_Hydrolase"/>
</dbReference>
<dbReference type="PIRSF" id="PIRSF016557">
    <property type="entry name" value="Caps_synth_CpsB"/>
    <property type="match status" value="1"/>
</dbReference>
<dbReference type="Gene3D" id="3.20.20.140">
    <property type="entry name" value="Metal-dependent hydrolases"/>
    <property type="match status" value="1"/>
</dbReference>
<dbReference type="Pfam" id="PF19567">
    <property type="entry name" value="CpsB_CapC"/>
    <property type="match status" value="1"/>
</dbReference>
<keyword evidence="6 11" id="KW-0904">Protein phosphatase</keyword>
<keyword evidence="5" id="KW-0972">Capsule biogenesis/degradation</keyword>
<organism evidence="12 13">
    <name type="scientific">Streptococcus caledonicus</name>
    <dbReference type="NCBI Taxonomy" id="2614158"/>
    <lineage>
        <taxon>Bacteria</taxon>
        <taxon>Bacillati</taxon>
        <taxon>Bacillota</taxon>
        <taxon>Bacilli</taxon>
        <taxon>Lactobacillales</taxon>
        <taxon>Streptococcaceae</taxon>
        <taxon>Streptococcus</taxon>
    </lineage>
</organism>
<evidence type="ECO:0000256" key="2">
    <source>
        <dbReference type="ARBA" id="ARBA00005132"/>
    </source>
</evidence>
<accession>A0ABW0UCM1</accession>